<dbReference type="RefSeq" id="WP_129899386.1">
    <property type="nucleotide sequence ID" value="NZ_RCYH01000003.1"/>
</dbReference>
<sequence length="264" mass="29588">MIREVDLVSYLPPFMQSYKEPVAALEAENPEFSLMWSATDRCLRNRFISTADEYGISRFEKMLKIYPTADDTLESRRSRVQSKWFNTIPYTWKVLLQKLLVLCGDSDFEVTGDFKTGYTLYIDTDLELYGQVEELENIINTMIPENLVVVSKNSIPCNIKGAVLFGGGICFINEFIITNDFREVFDVNGSSVFGGGIVQTEMLNITNDSQETVSVQGTVNFGGRATDTAMVTISTDFNETIRADMDAKAASGVVQVDFIEIKTT</sequence>
<reference evidence="1 2" key="1">
    <citation type="journal article" date="2019" name="Nat. Med.">
        <title>A library of human gut bacterial isolates paired with longitudinal multiomics data enables mechanistic microbiome research.</title>
        <authorList>
            <person name="Poyet M."/>
            <person name="Groussin M."/>
            <person name="Gibbons S.M."/>
            <person name="Avila-Pacheco J."/>
            <person name="Jiang X."/>
            <person name="Kearney S.M."/>
            <person name="Perrotta A.R."/>
            <person name="Berdy B."/>
            <person name="Zhao S."/>
            <person name="Lieberman T.D."/>
            <person name="Swanson P.K."/>
            <person name="Smith M."/>
            <person name="Roesemann S."/>
            <person name="Alexander J.E."/>
            <person name="Rich S.A."/>
            <person name="Livny J."/>
            <person name="Vlamakis H."/>
            <person name="Clish C."/>
            <person name="Bullock K."/>
            <person name="Deik A."/>
            <person name="Scott J."/>
            <person name="Pierce K.A."/>
            <person name="Xavier R.J."/>
            <person name="Alm E.J."/>
        </authorList>
    </citation>
    <scope>NUCLEOTIDE SEQUENCE [LARGE SCALE GENOMIC DNA]</scope>
    <source>
        <strain evidence="1 2">BIOML-A3</strain>
    </source>
</reference>
<dbReference type="Pfam" id="PF10076">
    <property type="entry name" value="Phage_Mu_Gp48"/>
    <property type="match status" value="1"/>
</dbReference>
<dbReference type="InterPro" id="IPR018755">
    <property type="entry name" value="Phage_Mu_Gp48"/>
</dbReference>
<organism evidence="1 2">
    <name type="scientific">Eubacterium ramulus</name>
    <dbReference type="NCBI Taxonomy" id="39490"/>
    <lineage>
        <taxon>Bacteria</taxon>
        <taxon>Bacillati</taxon>
        <taxon>Bacillota</taxon>
        <taxon>Clostridia</taxon>
        <taxon>Eubacteriales</taxon>
        <taxon>Eubacteriaceae</taxon>
        <taxon>Eubacterium</taxon>
    </lineage>
</organism>
<gene>
    <name evidence="1" type="ORF">GKE72_03915</name>
</gene>
<protein>
    <submittedName>
        <fullName evidence="1">DUF2313 domain-containing protein</fullName>
    </submittedName>
</protein>
<dbReference type="EMBL" id="WKRA01000004">
    <property type="protein sequence ID" value="MSD15230.1"/>
    <property type="molecule type" value="Genomic_DNA"/>
</dbReference>
<evidence type="ECO:0000313" key="1">
    <source>
        <dbReference type="EMBL" id="MSD15230.1"/>
    </source>
</evidence>
<accession>A0A844E0Q7</accession>
<dbReference type="AlphaFoldDB" id="A0A844E0Q7"/>
<comment type="caution">
    <text evidence="1">The sequence shown here is derived from an EMBL/GenBank/DDBJ whole genome shotgun (WGS) entry which is preliminary data.</text>
</comment>
<dbReference type="Proteomes" id="UP000431304">
    <property type="component" value="Unassembled WGS sequence"/>
</dbReference>
<proteinExistence type="predicted"/>
<name>A0A844E0Q7_EUBRA</name>
<evidence type="ECO:0000313" key="2">
    <source>
        <dbReference type="Proteomes" id="UP000431304"/>
    </source>
</evidence>